<evidence type="ECO:0000313" key="4">
    <source>
        <dbReference type="Proteomes" id="UP000019478"/>
    </source>
</evidence>
<keyword evidence="4" id="KW-1185">Reference proteome</keyword>
<dbReference type="Proteomes" id="UP000019478">
    <property type="component" value="Unassembled WGS sequence"/>
</dbReference>
<dbReference type="SUPFAM" id="SSF54909">
    <property type="entry name" value="Dimeric alpha+beta barrel"/>
    <property type="match status" value="1"/>
</dbReference>
<dbReference type="AlphaFoldDB" id="W9Z6G5"/>
<accession>W9Z6G5</accession>
<dbReference type="GO" id="GO:0016491">
    <property type="term" value="F:oxidoreductase activity"/>
    <property type="evidence" value="ECO:0007669"/>
    <property type="project" value="InterPro"/>
</dbReference>
<dbReference type="eggNOG" id="ENOG502STMR">
    <property type="taxonomic scope" value="Eukaryota"/>
</dbReference>
<sequence length="121" mass="13636">MAFRITLLIKKLDTLTHDDWEGPHAELFLKCPIVKEKVIKYSQFHINQTVSASLTAAGLPMSEFDGEVNIWGASLEDLMAMLQDPEYQRTVVPDGAVFIKTEDSRMMVGYDKDFIANGKVL</sequence>
<dbReference type="InterPro" id="IPR011008">
    <property type="entry name" value="Dimeric_a/b-barrel"/>
</dbReference>
<dbReference type="EMBL" id="AMGY01000002">
    <property type="protein sequence ID" value="EXJ90089.1"/>
    <property type="molecule type" value="Genomic_DNA"/>
</dbReference>
<evidence type="ECO:0000313" key="3">
    <source>
        <dbReference type="EMBL" id="EXJ90089.1"/>
    </source>
</evidence>
<evidence type="ECO:0000256" key="1">
    <source>
        <dbReference type="ARBA" id="ARBA00005986"/>
    </source>
</evidence>
<evidence type="ECO:0000259" key="2">
    <source>
        <dbReference type="Pfam" id="PF07110"/>
    </source>
</evidence>
<dbReference type="RefSeq" id="XP_007731486.1">
    <property type="nucleotide sequence ID" value="XM_007733296.1"/>
</dbReference>
<feature type="domain" description="EthD" evidence="2">
    <location>
        <begin position="17"/>
        <end position="101"/>
    </location>
</feature>
<dbReference type="STRING" id="1182542.W9Z6G5"/>
<dbReference type="Gene3D" id="3.30.70.100">
    <property type="match status" value="1"/>
</dbReference>
<dbReference type="Pfam" id="PF07110">
    <property type="entry name" value="EthD"/>
    <property type="match status" value="1"/>
</dbReference>
<gene>
    <name evidence="3" type="ORF">A1O3_03158</name>
</gene>
<comment type="caution">
    <text evidence="3">The sequence shown here is derived from an EMBL/GenBank/DDBJ whole genome shotgun (WGS) entry which is preliminary data.</text>
</comment>
<comment type="similarity">
    <text evidence="1">Belongs to the tpcK family.</text>
</comment>
<proteinExistence type="inferred from homology"/>
<name>W9Z6G5_9EURO</name>
<dbReference type="HOGENOM" id="CLU_115019_3_1_1"/>
<protein>
    <recommendedName>
        <fullName evidence="2">EthD domain-containing protein</fullName>
    </recommendedName>
</protein>
<organism evidence="3 4">
    <name type="scientific">Capronia epimyces CBS 606.96</name>
    <dbReference type="NCBI Taxonomy" id="1182542"/>
    <lineage>
        <taxon>Eukaryota</taxon>
        <taxon>Fungi</taxon>
        <taxon>Dikarya</taxon>
        <taxon>Ascomycota</taxon>
        <taxon>Pezizomycotina</taxon>
        <taxon>Eurotiomycetes</taxon>
        <taxon>Chaetothyriomycetidae</taxon>
        <taxon>Chaetothyriales</taxon>
        <taxon>Herpotrichiellaceae</taxon>
        <taxon>Capronia</taxon>
    </lineage>
</organism>
<dbReference type="GeneID" id="19167286"/>
<dbReference type="OrthoDB" id="4120842at2759"/>
<dbReference type="InterPro" id="IPR009799">
    <property type="entry name" value="EthD_dom"/>
</dbReference>
<reference evidence="3 4" key="1">
    <citation type="submission" date="2013-03" db="EMBL/GenBank/DDBJ databases">
        <title>The Genome Sequence of Capronia epimyces CBS 606.96.</title>
        <authorList>
            <consortium name="The Broad Institute Genomics Platform"/>
            <person name="Cuomo C."/>
            <person name="de Hoog S."/>
            <person name="Gorbushina A."/>
            <person name="Walker B."/>
            <person name="Young S.K."/>
            <person name="Zeng Q."/>
            <person name="Gargeya S."/>
            <person name="Fitzgerald M."/>
            <person name="Haas B."/>
            <person name="Abouelleil A."/>
            <person name="Allen A.W."/>
            <person name="Alvarado L."/>
            <person name="Arachchi H.M."/>
            <person name="Berlin A.M."/>
            <person name="Chapman S.B."/>
            <person name="Gainer-Dewar J."/>
            <person name="Goldberg J."/>
            <person name="Griggs A."/>
            <person name="Gujja S."/>
            <person name="Hansen M."/>
            <person name="Howarth C."/>
            <person name="Imamovic A."/>
            <person name="Ireland A."/>
            <person name="Larimer J."/>
            <person name="McCowan C."/>
            <person name="Murphy C."/>
            <person name="Pearson M."/>
            <person name="Poon T.W."/>
            <person name="Priest M."/>
            <person name="Roberts A."/>
            <person name="Saif S."/>
            <person name="Shea T."/>
            <person name="Sisk P."/>
            <person name="Sykes S."/>
            <person name="Wortman J."/>
            <person name="Nusbaum C."/>
            <person name="Birren B."/>
        </authorList>
    </citation>
    <scope>NUCLEOTIDE SEQUENCE [LARGE SCALE GENOMIC DNA]</scope>
    <source>
        <strain evidence="3 4">CBS 606.96</strain>
    </source>
</reference>